<protein>
    <submittedName>
        <fullName evidence="3">ABC transporter substrate-binding protein</fullName>
    </submittedName>
</protein>
<dbReference type="PIRSF" id="PIRSF002741">
    <property type="entry name" value="MppA"/>
    <property type="match status" value="1"/>
</dbReference>
<feature type="domain" description="Solute-binding protein family 5" evidence="2">
    <location>
        <begin position="72"/>
        <end position="421"/>
    </location>
</feature>
<dbReference type="Gene3D" id="3.40.190.10">
    <property type="entry name" value="Periplasmic binding protein-like II"/>
    <property type="match status" value="1"/>
</dbReference>
<dbReference type="EMBL" id="BAAALR010000047">
    <property type="protein sequence ID" value="GAA1695936.1"/>
    <property type="molecule type" value="Genomic_DNA"/>
</dbReference>
<feature type="signal peptide" evidence="1">
    <location>
        <begin position="1"/>
        <end position="19"/>
    </location>
</feature>
<dbReference type="InterPro" id="IPR000914">
    <property type="entry name" value="SBP_5_dom"/>
</dbReference>
<dbReference type="InterPro" id="IPR039424">
    <property type="entry name" value="SBP_5"/>
</dbReference>
<organism evidence="3 4">
    <name type="scientific">Streptomyces yatensis</name>
    <dbReference type="NCBI Taxonomy" id="155177"/>
    <lineage>
        <taxon>Bacteria</taxon>
        <taxon>Bacillati</taxon>
        <taxon>Actinomycetota</taxon>
        <taxon>Actinomycetes</taxon>
        <taxon>Kitasatosporales</taxon>
        <taxon>Streptomycetaceae</taxon>
        <taxon>Streptomyces</taxon>
        <taxon>Streptomyces violaceusniger group</taxon>
    </lineage>
</organism>
<dbReference type="Gene3D" id="3.10.105.10">
    <property type="entry name" value="Dipeptide-binding Protein, Domain 3"/>
    <property type="match status" value="1"/>
</dbReference>
<accession>A0ABN2HZ89</accession>
<reference evidence="3 4" key="1">
    <citation type="journal article" date="2019" name="Int. J. Syst. Evol. Microbiol.">
        <title>The Global Catalogue of Microorganisms (GCM) 10K type strain sequencing project: providing services to taxonomists for standard genome sequencing and annotation.</title>
        <authorList>
            <consortium name="The Broad Institute Genomics Platform"/>
            <consortium name="The Broad Institute Genome Sequencing Center for Infectious Disease"/>
            <person name="Wu L."/>
            <person name="Ma J."/>
        </authorList>
    </citation>
    <scope>NUCLEOTIDE SEQUENCE [LARGE SCALE GENOMIC DNA]</scope>
    <source>
        <strain evidence="3 4">JCM 13244</strain>
    </source>
</reference>
<feature type="chain" id="PRO_5047513370" evidence="1">
    <location>
        <begin position="20"/>
        <end position="501"/>
    </location>
</feature>
<dbReference type="PROSITE" id="PS51257">
    <property type="entry name" value="PROKAR_LIPOPROTEIN"/>
    <property type="match status" value="1"/>
</dbReference>
<name>A0ABN2HZ89_9ACTN</name>
<proteinExistence type="predicted"/>
<dbReference type="RefSeq" id="WP_211121655.1">
    <property type="nucleotide sequence ID" value="NZ_BAAALR010000047.1"/>
</dbReference>
<dbReference type="Proteomes" id="UP001499947">
    <property type="component" value="Unassembled WGS sequence"/>
</dbReference>
<dbReference type="InterPro" id="IPR030678">
    <property type="entry name" value="Peptide/Ni-bd"/>
</dbReference>
<evidence type="ECO:0000259" key="2">
    <source>
        <dbReference type="Pfam" id="PF00496"/>
    </source>
</evidence>
<gene>
    <name evidence="3" type="ORF">GCM10009680_40010</name>
</gene>
<evidence type="ECO:0000313" key="4">
    <source>
        <dbReference type="Proteomes" id="UP001499947"/>
    </source>
</evidence>
<dbReference type="PANTHER" id="PTHR30290">
    <property type="entry name" value="PERIPLASMIC BINDING COMPONENT OF ABC TRANSPORTER"/>
    <property type="match status" value="1"/>
</dbReference>
<dbReference type="Pfam" id="PF00496">
    <property type="entry name" value="SBP_bac_5"/>
    <property type="match status" value="1"/>
</dbReference>
<sequence length="501" mass="53522">MRKTVALIGAALLTATVTGCGGGTLADGDRTLTLAESVTATPWDLAKASLGPESSYYQPVFDTLIRLDRNGEPTPNLATSWSYDKAQTTLTLKLRTGVKFTDGTALDADAVRQSLLHTKSGTASAAGEIRDISGVEVVDAHTVAIKLSHPSASLLPALGQVSGMIAAPGSLKDPGVPVGSGPYRLDTSATIAGQTYTYTRNPRYWNKKAFPYNKVVIKYLADPTARINALLSGQIDGGTVNLNRVPTVKGHGLKVATYQPGDVEGLYIWDRAGKKVPALGKLKVRQALNYAFDKKAILKAAKTGLGTRTAQVFAPGEDGYDARLEHTYSYDPAKARRLLAEAGYPNGFAVTLPDLSAAFPQEQAALTQSLKDIGIKVRLDNVPGDQIFSSALSGKYAMSYFKLGAPTGWDKVQLQLTKDSTWNPLKYHDPRAEELVTRIGEATGRTRDALFKQLNAHVVHQAWNAPWSVVANAYATAKGVTATPQAGLQYPPLHSYAPAAK</sequence>
<evidence type="ECO:0000256" key="1">
    <source>
        <dbReference type="SAM" id="SignalP"/>
    </source>
</evidence>
<comment type="caution">
    <text evidence="3">The sequence shown here is derived from an EMBL/GenBank/DDBJ whole genome shotgun (WGS) entry which is preliminary data.</text>
</comment>
<keyword evidence="1" id="KW-0732">Signal</keyword>
<evidence type="ECO:0000313" key="3">
    <source>
        <dbReference type="EMBL" id="GAA1695936.1"/>
    </source>
</evidence>
<dbReference type="SUPFAM" id="SSF53850">
    <property type="entry name" value="Periplasmic binding protein-like II"/>
    <property type="match status" value="1"/>
</dbReference>
<keyword evidence="4" id="KW-1185">Reference proteome</keyword>